<dbReference type="EMBL" id="JBBKZT010000010">
    <property type="protein sequence ID" value="MEJ8849369.1"/>
    <property type="molecule type" value="Genomic_DNA"/>
</dbReference>
<gene>
    <name evidence="1" type="ORF">WKW82_22135</name>
</gene>
<evidence type="ECO:0000313" key="1">
    <source>
        <dbReference type="EMBL" id="MEJ8849369.1"/>
    </source>
</evidence>
<keyword evidence="2" id="KW-1185">Reference proteome</keyword>
<organism evidence="1 2">
    <name type="scientific">Variovorax rhizosphaerae</name>
    <dbReference type="NCBI Taxonomy" id="1836200"/>
    <lineage>
        <taxon>Bacteria</taxon>
        <taxon>Pseudomonadati</taxon>
        <taxon>Pseudomonadota</taxon>
        <taxon>Betaproteobacteria</taxon>
        <taxon>Burkholderiales</taxon>
        <taxon>Comamonadaceae</taxon>
        <taxon>Variovorax</taxon>
    </lineage>
</organism>
<reference evidence="1 2" key="1">
    <citation type="submission" date="2024-03" db="EMBL/GenBank/DDBJ databases">
        <title>Novel species of the genus Variovorax.</title>
        <authorList>
            <person name="Liu Q."/>
            <person name="Xin Y.-H."/>
        </authorList>
    </citation>
    <scope>NUCLEOTIDE SEQUENCE [LARGE SCALE GENOMIC DNA]</scope>
    <source>
        <strain evidence="1 2">KACC 18900</strain>
    </source>
</reference>
<comment type="caution">
    <text evidence="1">The sequence shown here is derived from an EMBL/GenBank/DDBJ whole genome shotgun (WGS) entry which is preliminary data.</text>
</comment>
<proteinExistence type="predicted"/>
<sequence>METEEERKAREKSEKESVERAVQFKYAKWAVALALVLLYGRLWPCIASSELTGATHGHGGWYCPSL</sequence>
<dbReference type="RefSeq" id="WP_340344498.1">
    <property type="nucleotide sequence ID" value="NZ_JBBKZT010000010.1"/>
</dbReference>
<name>A0ABU8WPN7_9BURK</name>
<accession>A0ABU8WPN7</accession>
<protein>
    <submittedName>
        <fullName evidence="1">Uncharacterized protein</fullName>
    </submittedName>
</protein>
<dbReference type="Proteomes" id="UP001385892">
    <property type="component" value="Unassembled WGS sequence"/>
</dbReference>
<evidence type="ECO:0000313" key="2">
    <source>
        <dbReference type="Proteomes" id="UP001385892"/>
    </source>
</evidence>